<name>A0AAV9BSM9_ACOGR</name>
<evidence type="ECO:0008006" key="3">
    <source>
        <dbReference type="Google" id="ProtNLM"/>
    </source>
</evidence>
<evidence type="ECO:0000313" key="1">
    <source>
        <dbReference type="EMBL" id="KAK1279720.1"/>
    </source>
</evidence>
<protein>
    <recommendedName>
        <fullName evidence="3">Reverse transcriptase domain-containing protein</fullName>
    </recommendedName>
</protein>
<dbReference type="SUPFAM" id="SSF56672">
    <property type="entry name" value="DNA/RNA polymerases"/>
    <property type="match status" value="1"/>
</dbReference>
<gene>
    <name evidence="1" type="ORF">QJS04_geneDACA022600</name>
</gene>
<dbReference type="AlphaFoldDB" id="A0AAV9BSM9"/>
<accession>A0AAV9BSM9</accession>
<keyword evidence="2" id="KW-1185">Reference proteome</keyword>
<proteinExistence type="predicted"/>
<comment type="caution">
    <text evidence="1">The sequence shown here is derived from an EMBL/GenBank/DDBJ whole genome shotgun (WGS) entry which is preliminary data.</text>
</comment>
<reference evidence="1" key="2">
    <citation type="submission" date="2023-06" db="EMBL/GenBank/DDBJ databases">
        <authorList>
            <person name="Ma L."/>
            <person name="Liu K.-W."/>
            <person name="Li Z."/>
            <person name="Hsiao Y.-Y."/>
            <person name="Qi Y."/>
            <person name="Fu T."/>
            <person name="Tang G."/>
            <person name="Zhang D."/>
            <person name="Sun W.-H."/>
            <person name="Liu D.-K."/>
            <person name="Li Y."/>
            <person name="Chen G.-Z."/>
            <person name="Liu X.-D."/>
            <person name="Liao X.-Y."/>
            <person name="Jiang Y.-T."/>
            <person name="Yu X."/>
            <person name="Hao Y."/>
            <person name="Huang J."/>
            <person name="Zhao X.-W."/>
            <person name="Ke S."/>
            <person name="Chen Y.-Y."/>
            <person name="Wu W.-L."/>
            <person name="Hsu J.-L."/>
            <person name="Lin Y.-F."/>
            <person name="Huang M.-D."/>
            <person name="Li C.-Y."/>
            <person name="Huang L."/>
            <person name="Wang Z.-W."/>
            <person name="Zhao X."/>
            <person name="Zhong W.-Y."/>
            <person name="Peng D.-H."/>
            <person name="Ahmad S."/>
            <person name="Lan S."/>
            <person name="Zhang J.-S."/>
            <person name="Tsai W.-C."/>
            <person name="Van De Peer Y."/>
            <person name="Liu Z.-J."/>
        </authorList>
    </citation>
    <scope>NUCLEOTIDE SEQUENCE</scope>
    <source>
        <strain evidence="1">SCP</strain>
        <tissue evidence="1">Leaves</tissue>
    </source>
</reference>
<sequence>MDAVDLIQPFLVEEIESAIKELPRNKAPSPDGLPGEFYQHCWPIIREDVIAAIQHFYQIAQLPISWGSTHTVLIPKKENPCFLKNYRPISICDTKYKIISRILVSQMKGILPSLVGMKQGAFVPG</sequence>
<reference evidence="1" key="1">
    <citation type="journal article" date="2023" name="Nat. Commun.">
        <title>Diploid and tetraploid genomes of Acorus and the evolution of monocots.</title>
        <authorList>
            <person name="Ma L."/>
            <person name="Liu K.W."/>
            <person name="Li Z."/>
            <person name="Hsiao Y.Y."/>
            <person name="Qi Y."/>
            <person name="Fu T."/>
            <person name="Tang G.D."/>
            <person name="Zhang D."/>
            <person name="Sun W.H."/>
            <person name="Liu D.K."/>
            <person name="Li Y."/>
            <person name="Chen G.Z."/>
            <person name="Liu X.D."/>
            <person name="Liao X.Y."/>
            <person name="Jiang Y.T."/>
            <person name="Yu X."/>
            <person name="Hao Y."/>
            <person name="Huang J."/>
            <person name="Zhao X.W."/>
            <person name="Ke S."/>
            <person name="Chen Y.Y."/>
            <person name="Wu W.L."/>
            <person name="Hsu J.L."/>
            <person name="Lin Y.F."/>
            <person name="Huang M.D."/>
            <person name="Li C.Y."/>
            <person name="Huang L."/>
            <person name="Wang Z.W."/>
            <person name="Zhao X."/>
            <person name="Zhong W.Y."/>
            <person name="Peng D.H."/>
            <person name="Ahmad S."/>
            <person name="Lan S."/>
            <person name="Zhang J.S."/>
            <person name="Tsai W.C."/>
            <person name="Van de Peer Y."/>
            <person name="Liu Z.J."/>
        </authorList>
    </citation>
    <scope>NUCLEOTIDE SEQUENCE</scope>
    <source>
        <strain evidence="1">SCP</strain>
    </source>
</reference>
<dbReference type="InterPro" id="IPR043502">
    <property type="entry name" value="DNA/RNA_pol_sf"/>
</dbReference>
<dbReference type="PANTHER" id="PTHR31635">
    <property type="entry name" value="REVERSE TRANSCRIPTASE DOMAIN-CONTAINING PROTEIN-RELATED"/>
    <property type="match status" value="1"/>
</dbReference>
<organism evidence="1 2">
    <name type="scientific">Acorus gramineus</name>
    <name type="common">Dwarf sweet flag</name>
    <dbReference type="NCBI Taxonomy" id="55184"/>
    <lineage>
        <taxon>Eukaryota</taxon>
        <taxon>Viridiplantae</taxon>
        <taxon>Streptophyta</taxon>
        <taxon>Embryophyta</taxon>
        <taxon>Tracheophyta</taxon>
        <taxon>Spermatophyta</taxon>
        <taxon>Magnoliopsida</taxon>
        <taxon>Liliopsida</taxon>
        <taxon>Acoraceae</taxon>
        <taxon>Acorus</taxon>
    </lineage>
</organism>
<dbReference type="PANTHER" id="PTHR31635:SF196">
    <property type="entry name" value="REVERSE TRANSCRIPTASE DOMAIN-CONTAINING PROTEIN-RELATED"/>
    <property type="match status" value="1"/>
</dbReference>
<dbReference type="Proteomes" id="UP001179952">
    <property type="component" value="Unassembled WGS sequence"/>
</dbReference>
<dbReference type="EMBL" id="JAUJYN010000001">
    <property type="protein sequence ID" value="KAK1279720.1"/>
    <property type="molecule type" value="Genomic_DNA"/>
</dbReference>
<evidence type="ECO:0000313" key="2">
    <source>
        <dbReference type="Proteomes" id="UP001179952"/>
    </source>
</evidence>